<dbReference type="Proteomes" id="UP000070444">
    <property type="component" value="Unassembled WGS sequence"/>
</dbReference>
<evidence type="ECO:0000256" key="1">
    <source>
        <dbReference type="SAM" id="MobiDB-lite"/>
    </source>
</evidence>
<feature type="transmembrane region" description="Helical" evidence="2">
    <location>
        <begin position="392"/>
        <end position="417"/>
    </location>
</feature>
<feature type="region of interest" description="Disordered" evidence="1">
    <location>
        <begin position="489"/>
        <end position="524"/>
    </location>
</feature>
<proteinExistence type="predicted"/>
<dbReference type="Gene3D" id="2.120.10.80">
    <property type="entry name" value="Kelch-type beta propeller"/>
    <property type="match status" value="1"/>
</dbReference>
<evidence type="ECO:0008006" key="5">
    <source>
        <dbReference type="Google" id="ProtNLM"/>
    </source>
</evidence>
<dbReference type="InterPro" id="IPR015915">
    <property type="entry name" value="Kelch-typ_b-propeller"/>
</dbReference>
<evidence type="ECO:0000256" key="2">
    <source>
        <dbReference type="SAM" id="Phobius"/>
    </source>
</evidence>
<reference evidence="3 4" key="1">
    <citation type="journal article" date="2015" name="Genome Biol. Evol.">
        <title>Phylogenomic analyses indicate that early fungi evolved digesting cell walls of algal ancestors of land plants.</title>
        <authorList>
            <person name="Chang Y."/>
            <person name="Wang S."/>
            <person name="Sekimoto S."/>
            <person name="Aerts A.L."/>
            <person name="Choi C."/>
            <person name="Clum A."/>
            <person name="LaButti K.M."/>
            <person name="Lindquist E.A."/>
            <person name="Yee Ngan C."/>
            <person name="Ohm R.A."/>
            <person name="Salamov A.A."/>
            <person name="Grigoriev I.V."/>
            <person name="Spatafora J.W."/>
            <person name="Berbee M.L."/>
        </authorList>
    </citation>
    <scope>NUCLEOTIDE SEQUENCE [LARGE SCALE GENOMIC DNA]</scope>
    <source>
        <strain evidence="3 4">NRRL 28638</strain>
    </source>
</reference>
<name>A0A137NWW8_CONC2</name>
<dbReference type="OrthoDB" id="432528at2759"/>
<dbReference type="EMBL" id="KQ964644">
    <property type="protein sequence ID" value="KXN67330.1"/>
    <property type="molecule type" value="Genomic_DNA"/>
</dbReference>
<protein>
    <recommendedName>
        <fullName evidence="5">Galactose oxidase</fullName>
    </recommendedName>
</protein>
<dbReference type="AlphaFoldDB" id="A0A137NWW8"/>
<dbReference type="SUPFAM" id="SSF117281">
    <property type="entry name" value="Kelch motif"/>
    <property type="match status" value="1"/>
</dbReference>
<keyword evidence="2" id="KW-1133">Transmembrane helix</keyword>
<feature type="compositionally biased region" description="Low complexity" evidence="1">
    <location>
        <begin position="494"/>
        <end position="511"/>
    </location>
</feature>
<evidence type="ECO:0000313" key="4">
    <source>
        <dbReference type="Proteomes" id="UP000070444"/>
    </source>
</evidence>
<gene>
    <name evidence="3" type="ORF">CONCODRAFT_19696</name>
</gene>
<keyword evidence="4" id="KW-1185">Reference proteome</keyword>
<sequence length="524" mass="59265">MNLIYGLFYSVSITAVSFVSTTIRENKLYAISKNDSDSSFQVTAYELKDGLIKDIFSNGNSHSLTKLGRGFELKFFDIPDTLQEYRNKLWLKADQIEYEPEIDNAKSNFMGYINLSDMTFYPDSNFVKFPTKENFPLFGYTMNTISNEQGSFLYTTGGVIYSKSKNAYISSNSIFKYNFNTREWKDLSSDVKGKLKPVYSHSNVVMDSRYLLLIGGKVAKDQTKDSTLSIKENDLFKVNSIYNLTKFDTVTNNLESITVKSSMFDSSVPSLQLTDFSANFYNRKVYALGGMAISNEKQTPERNSKIGTLGFNDNQWSWSPINDEAGNIYNSPVEAKSSMLFNDQIILTSGKGIEKDSDGFQVFNLITQKMQSTLKFTKSDNNSNQTNGQSGLPGYAIALIAVGSTVLLLIFVFFAYIRYKRNKESSLNYDNESNESMEAIFSNPEDPSMEYILLGTKKDGIYFNTDIWYSGWIWENPMHEKANITQVFMPPSPESTGTSTTLHTNSSNTQSKKLQDSTLIEFNT</sequence>
<organism evidence="3 4">
    <name type="scientific">Conidiobolus coronatus (strain ATCC 28846 / CBS 209.66 / NRRL 28638)</name>
    <name type="common">Delacroixia coronata</name>
    <dbReference type="NCBI Taxonomy" id="796925"/>
    <lineage>
        <taxon>Eukaryota</taxon>
        <taxon>Fungi</taxon>
        <taxon>Fungi incertae sedis</taxon>
        <taxon>Zoopagomycota</taxon>
        <taxon>Entomophthoromycotina</taxon>
        <taxon>Entomophthoromycetes</taxon>
        <taxon>Entomophthorales</taxon>
        <taxon>Ancylistaceae</taxon>
        <taxon>Conidiobolus</taxon>
    </lineage>
</organism>
<keyword evidence="2" id="KW-0472">Membrane</keyword>
<accession>A0A137NWW8</accession>
<evidence type="ECO:0000313" key="3">
    <source>
        <dbReference type="EMBL" id="KXN67330.1"/>
    </source>
</evidence>
<keyword evidence="2" id="KW-0812">Transmembrane</keyword>